<reference evidence="6 7" key="1">
    <citation type="submission" date="2018-11" db="EMBL/GenBank/DDBJ databases">
        <title>Aerococcus sp. SJQ22, whole genome shotgun sequence.</title>
        <authorList>
            <person name="Sun L."/>
            <person name="Gao X."/>
            <person name="Chen W."/>
            <person name="Huang K."/>
        </authorList>
    </citation>
    <scope>NUCLEOTIDE SEQUENCE [LARGE SCALE GENOMIC DNA]</scope>
    <source>
        <strain evidence="6 7">SJQ22</strain>
    </source>
</reference>
<dbReference type="EMBL" id="RKMG01000011">
    <property type="protein sequence ID" value="RPA60657.1"/>
    <property type="molecule type" value="Genomic_DNA"/>
</dbReference>
<evidence type="ECO:0000256" key="4">
    <source>
        <dbReference type="ARBA" id="ARBA00023315"/>
    </source>
</evidence>
<feature type="domain" description="N-acetyltransferase" evidence="5">
    <location>
        <begin position="48"/>
        <end position="195"/>
    </location>
</feature>
<dbReference type="CDD" id="cd04301">
    <property type="entry name" value="NAT_SF"/>
    <property type="match status" value="1"/>
</dbReference>
<evidence type="ECO:0000256" key="2">
    <source>
        <dbReference type="ARBA" id="ARBA00022490"/>
    </source>
</evidence>
<evidence type="ECO:0000259" key="5">
    <source>
        <dbReference type="PROSITE" id="PS51186"/>
    </source>
</evidence>
<dbReference type="AlphaFoldDB" id="A0A3N4GGW5"/>
<dbReference type="InterPro" id="IPR016181">
    <property type="entry name" value="Acyl_CoA_acyltransferase"/>
</dbReference>
<sequence length="207" mass="24033">MKANTWKEQISNFFKNLNQQVLFTMKNSVVSDLDLNEEPITLADGRVVTFALQNTRVIYEMVDVEYRAYHQVMSWTAQDFLYDMTENPNTYYIQAFVGEELAGFVGCRRDRTDVHISNFVVNPDFQSMGIGAAILQRAICCAKQLDRNAMSLEVRASNHGAQRFYQRFGFYESATKERYYSDNDEDAYEMRLMPLMNIDQIEVIESA</sequence>
<keyword evidence="3 6" id="KW-0808">Transferase</keyword>
<dbReference type="Pfam" id="PF00583">
    <property type="entry name" value="Acetyltransf_1"/>
    <property type="match status" value="1"/>
</dbReference>
<dbReference type="Gene3D" id="3.40.630.30">
    <property type="match status" value="1"/>
</dbReference>
<dbReference type="PANTHER" id="PTHR43420">
    <property type="entry name" value="ACETYLTRANSFERASE"/>
    <property type="match status" value="1"/>
</dbReference>
<dbReference type="InterPro" id="IPR006464">
    <property type="entry name" value="AcTrfase_RimI/Ard1"/>
</dbReference>
<dbReference type="SUPFAM" id="SSF55729">
    <property type="entry name" value="Acyl-CoA N-acyltransferases (Nat)"/>
    <property type="match status" value="1"/>
</dbReference>
<dbReference type="NCBIfam" id="TIGR01575">
    <property type="entry name" value="rimI"/>
    <property type="match status" value="1"/>
</dbReference>
<dbReference type="InterPro" id="IPR000182">
    <property type="entry name" value="GNAT_dom"/>
</dbReference>
<keyword evidence="4" id="KW-0012">Acyltransferase</keyword>
<dbReference type="InterPro" id="IPR050680">
    <property type="entry name" value="YpeA/RimI_acetyltransf"/>
</dbReference>
<dbReference type="PROSITE" id="PS51186">
    <property type="entry name" value="GNAT"/>
    <property type="match status" value="1"/>
</dbReference>
<gene>
    <name evidence="6" type="primary">rimI</name>
    <name evidence="6" type="ORF">EF384_04750</name>
</gene>
<accession>A0A3N4GGW5</accession>
<evidence type="ECO:0000313" key="6">
    <source>
        <dbReference type="EMBL" id="RPA60657.1"/>
    </source>
</evidence>
<name>A0A3N4GGW5_9LACT</name>
<evidence type="ECO:0000256" key="1">
    <source>
        <dbReference type="ARBA" id="ARBA00005395"/>
    </source>
</evidence>
<dbReference type="Proteomes" id="UP000273977">
    <property type="component" value="Unassembled WGS sequence"/>
</dbReference>
<keyword evidence="7" id="KW-1185">Reference proteome</keyword>
<evidence type="ECO:0000313" key="7">
    <source>
        <dbReference type="Proteomes" id="UP000273977"/>
    </source>
</evidence>
<comment type="caution">
    <text evidence="6">The sequence shown here is derived from an EMBL/GenBank/DDBJ whole genome shotgun (WGS) entry which is preliminary data.</text>
</comment>
<proteinExistence type="inferred from homology"/>
<organism evidence="6 7">
    <name type="scientific">Aerococcus agrisoli</name>
    <dbReference type="NCBI Taxonomy" id="2487350"/>
    <lineage>
        <taxon>Bacteria</taxon>
        <taxon>Bacillati</taxon>
        <taxon>Bacillota</taxon>
        <taxon>Bacilli</taxon>
        <taxon>Lactobacillales</taxon>
        <taxon>Aerococcaceae</taxon>
        <taxon>Aerococcus</taxon>
    </lineage>
</organism>
<protein>
    <submittedName>
        <fullName evidence="6">Ribosomal-protein-alanine N-acetyltransferase</fullName>
    </submittedName>
</protein>
<evidence type="ECO:0000256" key="3">
    <source>
        <dbReference type="ARBA" id="ARBA00022679"/>
    </source>
</evidence>
<dbReference type="OrthoDB" id="9794566at2"/>
<comment type="similarity">
    <text evidence="1">Belongs to the acetyltransferase family. RimI subfamily.</text>
</comment>
<keyword evidence="2" id="KW-0963">Cytoplasm</keyword>
<dbReference type="GO" id="GO:0008080">
    <property type="term" value="F:N-acetyltransferase activity"/>
    <property type="evidence" value="ECO:0007669"/>
    <property type="project" value="InterPro"/>
</dbReference>